<dbReference type="InterPro" id="IPR006144">
    <property type="entry name" value="Secretion_HlyD_CS"/>
</dbReference>
<dbReference type="EMBL" id="QEWV01000002">
    <property type="protein sequence ID" value="PWD93945.1"/>
    <property type="molecule type" value="Genomic_DNA"/>
</dbReference>
<comment type="similarity">
    <text evidence="2">Belongs to the membrane fusion protein (MFP) (TC 8.A.1) family.</text>
</comment>
<name>A0A2U2AU54_9GAMM</name>
<dbReference type="PROSITE" id="PS00543">
    <property type="entry name" value="HLYD_FAMILY"/>
    <property type="match status" value="1"/>
</dbReference>
<keyword evidence="13" id="KW-1185">Reference proteome</keyword>
<dbReference type="Proteomes" id="UP000245059">
    <property type="component" value="Unassembled WGS sequence"/>
</dbReference>
<keyword evidence="4 8" id="KW-0812">Transmembrane</keyword>
<reference evidence="12 13" key="2">
    <citation type="submission" date="2018-05" db="EMBL/GenBank/DDBJ databases">
        <title>Ignatzschineria dubaiensis sp. nov., isolated from necrotic foot tissues of dromedaries (Camelus dromedarius) and associated maggots in Dubai, United Arab Emirates.</title>
        <authorList>
            <person name="Tsang C.C."/>
            <person name="Tang J.Y.M."/>
            <person name="Fong J.Y.H."/>
            <person name="Kinne J."/>
            <person name="Lee H.H."/>
            <person name="Joseph M."/>
            <person name="Jose S."/>
            <person name="Schuster R.K."/>
            <person name="Tang Y."/>
            <person name="Sivakumar S."/>
            <person name="Chen J.H.K."/>
            <person name="Teng J.L.L."/>
            <person name="Lau S.K.P."/>
            <person name="Wernery U."/>
            <person name="Woo P.C.Y."/>
        </authorList>
    </citation>
    <scope>NUCLEOTIDE SEQUENCE [LARGE SCALE GENOMIC DNA]</scope>
    <source>
        <strain evidence="12">UAE-HKU57</strain>
        <strain evidence="13">UAE-HKU58</strain>
    </source>
</reference>
<keyword evidence="3" id="KW-0813">Transport</keyword>
<evidence type="ECO:0000313" key="12">
    <source>
        <dbReference type="Proteomes" id="UP000245059"/>
    </source>
</evidence>
<evidence type="ECO:0000256" key="8">
    <source>
        <dbReference type="SAM" id="Phobius"/>
    </source>
</evidence>
<dbReference type="Gene3D" id="2.40.30.170">
    <property type="match status" value="1"/>
</dbReference>
<evidence type="ECO:0000313" key="11">
    <source>
        <dbReference type="EMBL" id="PWD93945.1"/>
    </source>
</evidence>
<feature type="domain" description="AprE-like beta-barrel" evidence="9">
    <location>
        <begin position="292"/>
        <end position="385"/>
    </location>
</feature>
<organism evidence="10 12">
    <name type="scientific">Ignatzschineria cameli</name>
    <dbReference type="NCBI Taxonomy" id="2182793"/>
    <lineage>
        <taxon>Bacteria</taxon>
        <taxon>Pseudomonadati</taxon>
        <taxon>Pseudomonadota</taxon>
        <taxon>Gammaproteobacteria</taxon>
        <taxon>Cardiobacteriales</taxon>
        <taxon>Ignatzschineriaceae</taxon>
        <taxon>Ignatzschineria</taxon>
    </lineage>
</organism>
<dbReference type="GO" id="GO:0016020">
    <property type="term" value="C:membrane"/>
    <property type="evidence" value="ECO:0007669"/>
    <property type="project" value="UniProtKB-SubCell"/>
</dbReference>
<dbReference type="Proteomes" id="UP000245217">
    <property type="component" value="Unassembled WGS sequence"/>
</dbReference>
<gene>
    <name evidence="10" type="ORF">DC077_03030</name>
    <name evidence="11" type="ORF">DC078_03775</name>
</gene>
<dbReference type="Pfam" id="PF26002">
    <property type="entry name" value="Beta-barrel_AprE"/>
    <property type="match status" value="1"/>
</dbReference>
<dbReference type="RefSeq" id="WP_109201251.1">
    <property type="nucleotide sequence ID" value="NZ_QEWS01000002.1"/>
</dbReference>
<evidence type="ECO:0000256" key="7">
    <source>
        <dbReference type="SAM" id="Coils"/>
    </source>
</evidence>
<dbReference type="EMBL" id="QEWW01000001">
    <property type="protein sequence ID" value="PWD88254.1"/>
    <property type="molecule type" value="Genomic_DNA"/>
</dbReference>
<evidence type="ECO:0000313" key="13">
    <source>
        <dbReference type="Proteomes" id="UP000245217"/>
    </source>
</evidence>
<comment type="caution">
    <text evidence="10">The sequence shown here is derived from an EMBL/GenBank/DDBJ whole genome shotgun (WGS) entry which is preliminary data.</text>
</comment>
<dbReference type="Gene3D" id="2.40.50.100">
    <property type="match status" value="1"/>
</dbReference>
<keyword evidence="6 8" id="KW-0472">Membrane</keyword>
<dbReference type="OrthoDB" id="9775513at2"/>
<dbReference type="InterPro" id="IPR058982">
    <property type="entry name" value="Beta-barrel_AprE"/>
</dbReference>
<accession>A0A2U2AU54</accession>
<evidence type="ECO:0000256" key="3">
    <source>
        <dbReference type="ARBA" id="ARBA00022448"/>
    </source>
</evidence>
<evidence type="ECO:0000313" key="10">
    <source>
        <dbReference type="EMBL" id="PWD88254.1"/>
    </source>
</evidence>
<dbReference type="AlphaFoldDB" id="A0A2U2AU54"/>
<reference evidence="10" key="1">
    <citation type="journal article" date="2018" name="Genome Announc.">
        <title>Ignatzschineria cameli sp. nov., isolated from necrotic foot tissue of dromedaries (Camelus dromedarius) and associated maggots (Wohlfahrtia species) in Dubai.</title>
        <authorList>
            <person name="Tsang C.C."/>
            <person name="Tang J.Y."/>
            <person name="Fong J.Y."/>
            <person name="Kinne J."/>
            <person name="Lee H.H."/>
            <person name="Joseph M."/>
            <person name="Jose S."/>
            <person name="Schuster R.K."/>
            <person name="Tang Y."/>
            <person name="Sivakumar S."/>
            <person name="Chen J.H."/>
            <person name="Teng J.L."/>
            <person name="Lau S.K."/>
            <person name="Wernery U."/>
            <person name="Woo P.C."/>
        </authorList>
    </citation>
    <scope>NUCLEOTIDE SEQUENCE</scope>
    <source>
        <strain evidence="10">UAE-HKU57</strain>
        <strain evidence="11">UAE-HKU58</strain>
    </source>
</reference>
<feature type="coiled-coil region" evidence="7">
    <location>
        <begin position="163"/>
        <end position="243"/>
    </location>
</feature>
<sequence>MSKADKKHDLLLLDYEDDQRRYKDHIGESEIVKSSRIIWAFLLLLVALITWSYFAEIVEVSTGSGKVVPTSREQVIQSLEGGIISELYVREGDIVDKGQVLAQLDLTKTEATVEESAAKYRAALASIARLEAEVDYSELDFPDELDAFPELIQAETRLYQTRKKALEESVKGLEQSLALVQSELELTRSLAQQGAASNVDVLKLQRQVVDLESQITDKLSEYMVQAREELSKVQAEAESLESVVRGREDSLSRLTLRSPVRGVVKNVMLTTRGGVVPPNGELMQIVPLDDQLLIEARISPRDIAYIHPGQDAKVKITAYDYSIFGGLDGKVTVISPDTIQDETKPDVFYYRVFILTETDSLIDKKSGNEFPIVPGMIATVDIKTGDKTVFDYLMKPFGRVKEALRER</sequence>
<dbReference type="SUPFAM" id="SSF111369">
    <property type="entry name" value="HlyD-like secretion proteins"/>
    <property type="match status" value="1"/>
</dbReference>
<dbReference type="InterPro" id="IPR050739">
    <property type="entry name" value="MFP"/>
</dbReference>
<evidence type="ECO:0000256" key="1">
    <source>
        <dbReference type="ARBA" id="ARBA00004167"/>
    </source>
</evidence>
<evidence type="ECO:0000256" key="6">
    <source>
        <dbReference type="ARBA" id="ARBA00023136"/>
    </source>
</evidence>
<dbReference type="PANTHER" id="PTHR30386">
    <property type="entry name" value="MEMBRANE FUSION SUBUNIT OF EMRAB-TOLC MULTIDRUG EFFLUX PUMP"/>
    <property type="match status" value="1"/>
</dbReference>
<comment type="subcellular location">
    <subcellularLocation>
        <location evidence="1">Membrane</location>
        <topology evidence="1">Single-pass membrane protein</topology>
    </subcellularLocation>
</comment>
<evidence type="ECO:0000256" key="5">
    <source>
        <dbReference type="ARBA" id="ARBA00022989"/>
    </source>
</evidence>
<proteinExistence type="inferred from homology"/>
<dbReference type="PRINTS" id="PR01490">
    <property type="entry name" value="RTXTOXIND"/>
</dbReference>
<keyword evidence="7" id="KW-0175">Coiled coil</keyword>
<feature type="transmembrane region" description="Helical" evidence="8">
    <location>
        <begin position="37"/>
        <end position="54"/>
    </location>
</feature>
<keyword evidence="5 8" id="KW-1133">Transmembrane helix</keyword>
<evidence type="ECO:0000256" key="4">
    <source>
        <dbReference type="ARBA" id="ARBA00022692"/>
    </source>
</evidence>
<evidence type="ECO:0000259" key="9">
    <source>
        <dbReference type="Pfam" id="PF26002"/>
    </source>
</evidence>
<dbReference type="PANTHER" id="PTHR30386:SF26">
    <property type="entry name" value="TRANSPORT PROTEIN COMB"/>
    <property type="match status" value="1"/>
</dbReference>
<dbReference type="GO" id="GO:0009306">
    <property type="term" value="P:protein secretion"/>
    <property type="evidence" value="ECO:0007669"/>
    <property type="project" value="InterPro"/>
</dbReference>
<evidence type="ECO:0000256" key="2">
    <source>
        <dbReference type="ARBA" id="ARBA00009477"/>
    </source>
</evidence>
<protein>
    <submittedName>
        <fullName evidence="10">Secretion protein HlyD</fullName>
    </submittedName>
</protein>